<protein>
    <submittedName>
        <fullName evidence="7">Bifunctional solanapyrone synthase</fullName>
    </submittedName>
</protein>
<dbReference type="EMBL" id="MNBE01000251">
    <property type="protein sequence ID" value="OKP12041.1"/>
    <property type="molecule type" value="Genomic_DNA"/>
</dbReference>
<dbReference type="SUPFAM" id="SSF56176">
    <property type="entry name" value="FAD-binding/transporter-associated domain-like"/>
    <property type="match status" value="1"/>
</dbReference>
<evidence type="ECO:0000313" key="8">
    <source>
        <dbReference type="Proteomes" id="UP000186955"/>
    </source>
</evidence>
<dbReference type="STRING" id="1316194.A0A1Q5UHV3"/>
<dbReference type="PANTHER" id="PTHR42973:SF53">
    <property type="entry name" value="FAD-BINDING PCMH-TYPE DOMAIN-CONTAINING PROTEIN-RELATED"/>
    <property type="match status" value="1"/>
</dbReference>
<dbReference type="AlphaFoldDB" id="A0A1Q5UHV3"/>
<dbReference type="Proteomes" id="UP000186955">
    <property type="component" value="Unassembled WGS sequence"/>
</dbReference>
<evidence type="ECO:0000256" key="5">
    <source>
        <dbReference type="SAM" id="SignalP"/>
    </source>
</evidence>
<dbReference type="InterPro" id="IPR036318">
    <property type="entry name" value="FAD-bd_PCMH-like_sf"/>
</dbReference>
<gene>
    <name evidence="7" type="ORF">PENSUB_2399</name>
</gene>
<comment type="similarity">
    <text evidence="1">Belongs to the oxygen-dependent FAD-linked oxidoreductase family.</text>
</comment>
<dbReference type="Pfam" id="PF01565">
    <property type="entry name" value="FAD_binding_4"/>
    <property type="match status" value="1"/>
</dbReference>
<keyword evidence="3" id="KW-0274">FAD</keyword>
<dbReference type="InterPro" id="IPR016166">
    <property type="entry name" value="FAD-bd_PCMH"/>
</dbReference>
<reference evidence="7 8" key="1">
    <citation type="submission" date="2016-10" db="EMBL/GenBank/DDBJ databases">
        <title>Genome sequence of the ascomycete fungus Penicillium subrubescens.</title>
        <authorList>
            <person name="De Vries R.P."/>
            <person name="Peng M."/>
            <person name="Dilokpimol A."/>
            <person name="Hilden K."/>
            <person name="Makela M.R."/>
            <person name="Grigoriev I."/>
            <person name="Riley R."/>
            <person name="Granchi Z."/>
        </authorList>
    </citation>
    <scope>NUCLEOTIDE SEQUENCE [LARGE SCALE GENOMIC DNA]</scope>
    <source>
        <strain evidence="7 8">CBS 132785</strain>
    </source>
</reference>
<dbReference type="PROSITE" id="PS51387">
    <property type="entry name" value="FAD_PCMH"/>
    <property type="match status" value="1"/>
</dbReference>
<dbReference type="InterPro" id="IPR050416">
    <property type="entry name" value="FAD-linked_Oxidoreductase"/>
</dbReference>
<keyword evidence="8" id="KW-1185">Reference proteome</keyword>
<dbReference type="InterPro" id="IPR016169">
    <property type="entry name" value="FAD-bd_PCMH_sub2"/>
</dbReference>
<comment type="caution">
    <text evidence="7">The sequence shown here is derived from an EMBL/GenBank/DDBJ whole genome shotgun (WGS) entry which is preliminary data.</text>
</comment>
<dbReference type="GO" id="GO:0071949">
    <property type="term" value="F:FAD binding"/>
    <property type="evidence" value="ECO:0007669"/>
    <property type="project" value="InterPro"/>
</dbReference>
<dbReference type="OrthoDB" id="2151789at2759"/>
<proteinExistence type="inferred from homology"/>
<evidence type="ECO:0000256" key="4">
    <source>
        <dbReference type="ARBA" id="ARBA00023002"/>
    </source>
</evidence>
<accession>A0A1Q5UHV3</accession>
<evidence type="ECO:0000313" key="7">
    <source>
        <dbReference type="EMBL" id="OKP12041.1"/>
    </source>
</evidence>
<feature type="signal peptide" evidence="5">
    <location>
        <begin position="1"/>
        <end position="19"/>
    </location>
</feature>
<evidence type="ECO:0000256" key="1">
    <source>
        <dbReference type="ARBA" id="ARBA00005466"/>
    </source>
</evidence>
<dbReference type="GO" id="GO:0016491">
    <property type="term" value="F:oxidoreductase activity"/>
    <property type="evidence" value="ECO:0007669"/>
    <property type="project" value="UniProtKB-KW"/>
</dbReference>
<keyword evidence="5" id="KW-0732">Signal</keyword>
<sequence>MRLASIALPLAGLAATAVATAVATTSSKRVSKGCNALKGPVGDSLFFIDSLVYQYETNNFWSNTELMSPGCVFRPQSSSQLAKGLVALVDAEAKFAVRGGGHMGIRGSNNIDNGVLIVMSNLTTMELNQDKSVLSLGPAYRWGEVYTWLSQYDLTVAGGRLGPVGVPGLLLAGGVNFYGNQVGFGCNTVINYEVVLANGTVVHANKSSNSDLFWALKGGSSNFGIVTRFDIETIKSPMVWAGAHTVEAQYVDQFLAAIAQYASNISDPKTHIVPALVPGDSTLASAILFYDSDTVGYPEILKPFTDIPSISSTVGFKTVAEFATELGAMVVPDINDVFVAGTVKGTTYEELHKGISIINTTFFNELPKLYRQIPTANISTIQLDWQPIGAEWIKASNARGGNALGLDPTQVYLCYAEVVEWIGSAYDGIVAKWVEDTTYAINNATQKAGLYDAFNYMGDAAGFQSIFPGYGATNHQRLINIAKKYDPERVFQTLMPGGFKVY</sequence>
<dbReference type="Gene3D" id="3.30.465.10">
    <property type="match status" value="1"/>
</dbReference>
<dbReference type="PANTHER" id="PTHR42973">
    <property type="entry name" value="BINDING OXIDOREDUCTASE, PUTATIVE (AFU_ORTHOLOGUE AFUA_1G17690)-RELATED"/>
    <property type="match status" value="1"/>
</dbReference>
<evidence type="ECO:0000256" key="3">
    <source>
        <dbReference type="ARBA" id="ARBA00022827"/>
    </source>
</evidence>
<keyword evidence="2" id="KW-0285">Flavoprotein</keyword>
<feature type="chain" id="PRO_5012434439" evidence="5">
    <location>
        <begin position="20"/>
        <end position="502"/>
    </location>
</feature>
<evidence type="ECO:0000259" key="6">
    <source>
        <dbReference type="PROSITE" id="PS51387"/>
    </source>
</evidence>
<evidence type="ECO:0000256" key="2">
    <source>
        <dbReference type="ARBA" id="ARBA00022630"/>
    </source>
</evidence>
<feature type="domain" description="FAD-binding PCMH-type" evidence="6">
    <location>
        <begin position="65"/>
        <end position="236"/>
    </location>
</feature>
<organism evidence="7 8">
    <name type="scientific">Penicillium subrubescens</name>
    <dbReference type="NCBI Taxonomy" id="1316194"/>
    <lineage>
        <taxon>Eukaryota</taxon>
        <taxon>Fungi</taxon>
        <taxon>Dikarya</taxon>
        <taxon>Ascomycota</taxon>
        <taxon>Pezizomycotina</taxon>
        <taxon>Eurotiomycetes</taxon>
        <taxon>Eurotiomycetidae</taxon>
        <taxon>Eurotiales</taxon>
        <taxon>Aspergillaceae</taxon>
        <taxon>Penicillium</taxon>
    </lineage>
</organism>
<dbReference type="InterPro" id="IPR006094">
    <property type="entry name" value="Oxid_FAD_bind_N"/>
</dbReference>
<keyword evidence="4" id="KW-0560">Oxidoreductase</keyword>
<name>A0A1Q5UHV3_9EURO</name>